<organism evidence="2 3">
    <name type="scientific">Pseudoneurospora amorphoporcata</name>
    <dbReference type="NCBI Taxonomy" id="241081"/>
    <lineage>
        <taxon>Eukaryota</taxon>
        <taxon>Fungi</taxon>
        <taxon>Dikarya</taxon>
        <taxon>Ascomycota</taxon>
        <taxon>Pezizomycotina</taxon>
        <taxon>Sordariomycetes</taxon>
        <taxon>Sordariomycetidae</taxon>
        <taxon>Sordariales</taxon>
        <taxon>Sordariaceae</taxon>
        <taxon>Pseudoneurospora</taxon>
    </lineage>
</organism>
<reference evidence="2" key="2">
    <citation type="submission" date="2023-06" db="EMBL/GenBank/DDBJ databases">
        <authorList>
            <consortium name="Lawrence Berkeley National Laboratory"/>
            <person name="Mondo S.J."/>
            <person name="Hensen N."/>
            <person name="Bonometti L."/>
            <person name="Westerberg I."/>
            <person name="Brannstrom I.O."/>
            <person name="Guillou S."/>
            <person name="Cros-Aarteil S."/>
            <person name="Calhoun S."/>
            <person name="Haridas S."/>
            <person name="Kuo A."/>
            <person name="Pangilinan J."/>
            <person name="Riley R."/>
            <person name="Labutti K."/>
            <person name="Andreopoulos B."/>
            <person name="Lipzen A."/>
            <person name="Chen C."/>
            <person name="Yanf M."/>
            <person name="Daum C."/>
            <person name="Ng V."/>
            <person name="Clum A."/>
            <person name="Steindorff A."/>
            <person name="Ohm R."/>
            <person name="Martin F."/>
            <person name="Silar P."/>
            <person name="Natvig D."/>
            <person name="Lalanne C."/>
            <person name="Gautier V."/>
            <person name="Ament-Velasquez S.L."/>
            <person name="Kruys A."/>
            <person name="Hutchinson M.I."/>
            <person name="Powell A.J."/>
            <person name="Barry K."/>
            <person name="Miller A.N."/>
            <person name="Grigoriev I.V."/>
            <person name="Debuchy R."/>
            <person name="Gladieux P."/>
            <person name="Thoren M.H."/>
            <person name="Johannesson H."/>
        </authorList>
    </citation>
    <scope>NUCLEOTIDE SEQUENCE</scope>
    <source>
        <strain evidence="2">CBS 626.80</strain>
    </source>
</reference>
<evidence type="ECO:0000256" key="1">
    <source>
        <dbReference type="SAM" id="MobiDB-lite"/>
    </source>
</evidence>
<keyword evidence="3" id="KW-1185">Reference proteome</keyword>
<proteinExistence type="predicted"/>
<reference evidence="2" key="1">
    <citation type="journal article" date="2023" name="Mol. Phylogenet. Evol.">
        <title>Genome-scale phylogeny and comparative genomics of the fungal order Sordariales.</title>
        <authorList>
            <person name="Hensen N."/>
            <person name="Bonometti L."/>
            <person name="Westerberg I."/>
            <person name="Brannstrom I.O."/>
            <person name="Guillou S."/>
            <person name="Cros-Aarteil S."/>
            <person name="Calhoun S."/>
            <person name="Haridas S."/>
            <person name="Kuo A."/>
            <person name="Mondo S."/>
            <person name="Pangilinan J."/>
            <person name="Riley R."/>
            <person name="LaButti K."/>
            <person name="Andreopoulos B."/>
            <person name="Lipzen A."/>
            <person name="Chen C."/>
            <person name="Yan M."/>
            <person name="Daum C."/>
            <person name="Ng V."/>
            <person name="Clum A."/>
            <person name="Steindorff A."/>
            <person name="Ohm R.A."/>
            <person name="Martin F."/>
            <person name="Silar P."/>
            <person name="Natvig D.O."/>
            <person name="Lalanne C."/>
            <person name="Gautier V."/>
            <person name="Ament-Velasquez S.L."/>
            <person name="Kruys A."/>
            <person name="Hutchinson M.I."/>
            <person name="Powell A.J."/>
            <person name="Barry K."/>
            <person name="Miller A.N."/>
            <person name="Grigoriev I.V."/>
            <person name="Debuchy R."/>
            <person name="Gladieux P."/>
            <person name="Hiltunen Thoren M."/>
            <person name="Johannesson H."/>
        </authorList>
    </citation>
    <scope>NUCLEOTIDE SEQUENCE</scope>
    <source>
        <strain evidence="2">CBS 626.80</strain>
    </source>
</reference>
<feature type="compositionally biased region" description="Low complexity" evidence="1">
    <location>
        <begin position="68"/>
        <end position="86"/>
    </location>
</feature>
<name>A0AAN6SI29_9PEZI</name>
<sequence length="225" mass="24911">MLEKAVPRNGVSACFTRTSCSSHYNNVNKTTPVISQNSLQSVNDHQPTQRKDCYIPTTPHLRRRAAPRRSSSALSSESSSPLNSESYQADNSKISAINQSVYFAWHCRVLASYFSPSMSPASAPPPHTADGFALLGSCLWTYGRIGSSVDATEVWMESLRATSVRRWVGGWLGGETISSIHNSQLLSCRQPTNDERRCLLGSSFIRLTEVLTKFHRVMLESGLLR</sequence>
<accession>A0AAN6SI29</accession>
<comment type="caution">
    <text evidence="2">The sequence shown here is derived from an EMBL/GenBank/DDBJ whole genome shotgun (WGS) entry which is preliminary data.</text>
</comment>
<protein>
    <submittedName>
        <fullName evidence="2">Uncharacterized protein</fullName>
    </submittedName>
</protein>
<evidence type="ECO:0000313" key="2">
    <source>
        <dbReference type="EMBL" id="KAK3953841.1"/>
    </source>
</evidence>
<dbReference type="EMBL" id="MU859099">
    <property type="protein sequence ID" value="KAK3953841.1"/>
    <property type="molecule type" value="Genomic_DNA"/>
</dbReference>
<gene>
    <name evidence="2" type="ORF">QBC32DRAFT_337965</name>
</gene>
<dbReference type="AlphaFoldDB" id="A0AAN6SI29"/>
<evidence type="ECO:0000313" key="3">
    <source>
        <dbReference type="Proteomes" id="UP001303222"/>
    </source>
</evidence>
<feature type="region of interest" description="Disordered" evidence="1">
    <location>
        <begin position="38"/>
        <end position="86"/>
    </location>
</feature>
<dbReference type="Proteomes" id="UP001303222">
    <property type="component" value="Unassembled WGS sequence"/>
</dbReference>